<feature type="transmembrane region" description="Helical" evidence="1">
    <location>
        <begin position="106"/>
        <end position="124"/>
    </location>
</feature>
<evidence type="ECO:0000313" key="2">
    <source>
        <dbReference type="EMBL" id="GAA3703792.1"/>
    </source>
</evidence>
<proteinExistence type="predicted"/>
<accession>A0ABP7DCR1</accession>
<sequence>MATPINSTAGPAAKAPKAAWRVVDIVVASVIAVVSGVIFWAWNMSYAGLDFLWAAFPPSSGIVMGMWLFPGVLGALIIRKPGAALYCELLAAVISAFMGSQWGLTVLMSGLLQGLGAEAVFASLRYRRWGLPAAMVAGAGMAVFGTVNDLFISNWYPMYTLPMKFAHMGFAVLSGLLIAGLLSWIATRAIARTGALSSLASRRAAQEPVAG</sequence>
<organism evidence="2 3">
    <name type="scientific">Zhihengliuella alba</name>
    <dbReference type="NCBI Taxonomy" id="547018"/>
    <lineage>
        <taxon>Bacteria</taxon>
        <taxon>Bacillati</taxon>
        <taxon>Actinomycetota</taxon>
        <taxon>Actinomycetes</taxon>
        <taxon>Micrococcales</taxon>
        <taxon>Micrococcaceae</taxon>
        <taxon>Zhihengliuella</taxon>
    </lineage>
</organism>
<protein>
    <submittedName>
        <fullName evidence="2">ECF transporter S component</fullName>
    </submittedName>
</protein>
<dbReference type="Proteomes" id="UP001501536">
    <property type="component" value="Unassembled WGS sequence"/>
</dbReference>
<feature type="transmembrane region" description="Helical" evidence="1">
    <location>
        <begin position="83"/>
        <end position="100"/>
    </location>
</feature>
<keyword evidence="1" id="KW-0812">Transmembrane</keyword>
<feature type="transmembrane region" description="Helical" evidence="1">
    <location>
        <begin position="165"/>
        <end position="186"/>
    </location>
</feature>
<dbReference type="Pfam" id="PF09819">
    <property type="entry name" value="ABC_cobalt"/>
    <property type="match status" value="1"/>
</dbReference>
<dbReference type="InterPro" id="IPR017195">
    <property type="entry name" value="ABC_thiamin-permease_prd"/>
</dbReference>
<feature type="transmembrane region" description="Helical" evidence="1">
    <location>
        <begin position="22"/>
        <end position="42"/>
    </location>
</feature>
<dbReference type="EMBL" id="BAABCJ010000002">
    <property type="protein sequence ID" value="GAA3703792.1"/>
    <property type="molecule type" value="Genomic_DNA"/>
</dbReference>
<dbReference type="PIRSF" id="PIRSF037394">
    <property type="entry name" value="ABC_thiamine-permease_YkoE_prd"/>
    <property type="match status" value="1"/>
</dbReference>
<evidence type="ECO:0000256" key="1">
    <source>
        <dbReference type="SAM" id="Phobius"/>
    </source>
</evidence>
<keyword evidence="1" id="KW-1133">Transmembrane helix</keyword>
<feature type="transmembrane region" description="Helical" evidence="1">
    <location>
        <begin position="54"/>
        <end position="76"/>
    </location>
</feature>
<keyword evidence="3" id="KW-1185">Reference proteome</keyword>
<evidence type="ECO:0000313" key="3">
    <source>
        <dbReference type="Proteomes" id="UP001501536"/>
    </source>
</evidence>
<keyword evidence="1" id="KW-0472">Membrane</keyword>
<comment type="caution">
    <text evidence="2">The sequence shown here is derived from an EMBL/GenBank/DDBJ whole genome shotgun (WGS) entry which is preliminary data.</text>
</comment>
<gene>
    <name evidence="2" type="ORF">GCM10022377_16890</name>
</gene>
<name>A0ABP7DCR1_9MICC</name>
<reference evidence="3" key="1">
    <citation type="journal article" date="2019" name="Int. J. Syst. Evol. Microbiol.">
        <title>The Global Catalogue of Microorganisms (GCM) 10K type strain sequencing project: providing services to taxonomists for standard genome sequencing and annotation.</title>
        <authorList>
            <consortium name="The Broad Institute Genomics Platform"/>
            <consortium name="The Broad Institute Genome Sequencing Center for Infectious Disease"/>
            <person name="Wu L."/>
            <person name="Ma J."/>
        </authorList>
    </citation>
    <scope>NUCLEOTIDE SEQUENCE [LARGE SCALE GENOMIC DNA]</scope>
    <source>
        <strain evidence="3">JCM 16961</strain>
    </source>
</reference>
<dbReference type="RefSeq" id="WP_344882844.1">
    <property type="nucleotide sequence ID" value="NZ_BAABCJ010000002.1"/>
</dbReference>
<feature type="transmembrane region" description="Helical" evidence="1">
    <location>
        <begin position="131"/>
        <end position="153"/>
    </location>
</feature>